<name>A0A1F7J637_9BACT</name>
<accession>A0A1F7J637</accession>
<dbReference type="EMBL" id="MGAQ01000006">
    <property type="protein sequence ID" value="OGK51082.1"/>
    <property type="molecule type" value="Genomic_DNA"/>
</dbReference>
<dbReference type="InterPro" id="IPR018874">
    <property type="entry name" value="Phage_Mx8_p63_C"/>
</dbReference>
<gene>
    <name evidence="2" type="ORF">A3B50_02865</name>
</gene>
<evidence type="ECO:0000259" key="1">
    <source>
        <dbReference type="Pfam" id="PF10546"/>
    </source>
</evidence>
<evidence type="ECO:0000313" key="2">
    <source>
        <dbReference type="EMBL" id="OGK51082.1"/>
    </source>
</evidence>
<comment type="caution">
    <text evidence="2">The sequence shown here is derived from an EMBL/GenBank/DDBJ whole genome shotgun (WGS) entry which is preliminary data.</text>
</comment>
<dbReference type="AlphaFoldDB" id="A0A1F7J637"/>
<dbReference type="Pfam" id="PF10546">
    <property type="entry name" value="P63C"/>
    <property type="match status" value="1"/>
</dbReference>
<organism evidence="2 3">
    <name type="scientific">Candidatus Roizmanbacteria bacterium RIFCSPLOWO2_01_FULL_40_42</name>
    <dbReference type="NCBI Taxonomy" id="1802066"/>
    <lineage>
        <taxon>Bacteria</taxon>
        <taxon>Candidatus Roizmaniibacteriota</taxon>
    </lineage>
</organism>
<reference evidence="2 3" key="1">
    <citation type="journal article" date="2016" name="Nat. Commun.">
        <title>Thousands of microbial genomes shed light on interconnected biogeochemical processes in an aquifer system.</title>
        <authorList>
            <person name="Anantharaman K."/>
            <person name="Brown C.T."/>
            <person name="Hug L.A."/>
            <person name="Sharon I."/>
            <person name="Castelle C.J."/>
            <person name="Probst A.J."/>
            <person name="Thomas B.C."/>
            <person name="Singh A."/>
            <person name="Wilkins M.J."/>
            <person name="Karaoz U."/>
            <person name="Brodie E.L."/>
            <person name="Williams K.H."/>
            <person name="Hubbard S.S."/>
            <person name="Banfield J.F."/>
        </authorList>
    </citation>
    <scope>NUCLEOTIDE SEQUENCE [LARGE SCALE GENOMIC DNA]</scope>
</reference>
<dbReference type="Proteomes" id="UP000178558">
    <property type="component" value="Unassembled WGS sequence"/>
</dbReference>
<evidence type="ECO:0000313" key="3">
    <source>
        <dbReference type="Proteomes" id="UP000178558"/>
    </source>
</evidence>
<feature type="domain" description="Bacteriophage Mx8 p63 C-terminal" evidence="1">
    <location>
        <begin position="161"/>
        <end position="247"/>
    </location>
</feature>
<protein>
    <recommendedName>
        <fullName evidence="1">Bacteriophage Mx8 p63 C-terminal domain-containing protein</fullName>
    </recommendedName>
</protein>
<sequence length="319" mass="36658">MASKKITIPRAMFEGMLSVGDAELPSFVLEGGVRVFSTRGLLNSLGFKSNANADEVFKAKDIQPYFAASGNPQVRNNLIDFITIKGSLARGYDVERFIEICQAYSQAYERGVLTLDRHIEAAKKANAILRACSKIGIIALVDEATGYQYARAENELQFKLKLFLSDEMRGWEKTFPDDLWIEFARLTHWGGEPTKNRPRHWGYFVMDLIYRSLDPDVAQYLKDNKPPAVKNKNYHQWFNEDYGVRALREHINRIIGMAQAADSIEELKKKVAFYYKKEPLQLEMFMEKKTPKETEKLKINVPFDEAIKAVVKKDKKKKN</sequence>
<proteinExistence type="predicted"/>